<keyword evidence="4" id="KW-0378">Hydrolase</keyword>
<evidence type="ECO:0000256" key="4">
    <source>
        <dbReference type="ARBA" id="ARBA00022801"/>
    </source>
</evidence>
<feature type="binding site" evidence="7">
    <location>
        <position position="33"/>
    </location>
    <ligand>
        <name>Ca(2+)</name>
        <dbReference type="ChEBI" id="CHEBI:29108"/>
    </ligand>
</feature>
<keyword evidence="7" id="KW-0479">Metal-binding</keyword>
<keyword evidence="8" id="KW-0862">Zinc</keyword>
<dbReference type="PANTHER" id="PTHR46187:SF3">
    <property type="entry name" value="ALKALINE CERAMIDASE 3"/>
    <property type="match status" value="1"/>
</dbReference>
<dbReference type="InterPro" id="IPR008901">
    <property type="entry name" value="ACER"/>
</dbReference>
<dbReference type="AlphaFoldDB" id="A0A397IZC0"/>
<feature type="binding site" evidence="8">
    <location>
        <position position="80"/>
    </location>
    <ligand>
        <name>Zn(2+)</name>
        <dbReference type="ChEBI" id="CHEBI:29105"/>
        <note>catalytic</note>
    </ligand>
</feature>
<dbReference type="GO" id="GO:0046872">
    <property type="term" value="F:metal ion binding"/>
    <property type="evidence" value="ECO:0007669"/>
    <property type="project" value="UniProtKB-KW"/>
</dbReference>
<gene>
    <name evidence="10" type="ORF">Glove_168g229</name>
</gene>
<dbReference type="Pfam" id="PF05875">
    <property type="entry name" value="Ceramidase"/>
    <property type="match status" value="2"/>
</dbReference>
<comment type="similarity">
    <text evidence="2">Belongs to the alkaline ceramidase family.</text>
</comment>
<evidence type="ECO:0000256" key="9">
    <source>
        <dbReference type="SAM" id="Phobius"/>
    </source>
</evidence>
<sequence length="202" mass="23483">MNSTLNSTIGFWGEPTSTDWCEKNHEVSYYVAEFFNTISSLCLVCMGIFGSIMHAKGFDYRFTLCFRTITVIGFGSILFHGTLLFRLQHFDGIPMIFFVLTLFYSGEKSIRTLMIGGTIIFLIGYLAWNIDYHFCEEMNKILNPQLHAWWHLTASYSIYSISLIVMFDRSKMLGKNPKIKWIYFILPYVELPEDIVIKIKTL</sequence>
<comment type="caution">
    <text evidence="10">The sequence shown here is derived from an EMBL/GenBank/DDBJ whole genome shotgun (WGS) entry which is preliminary data.</text>
</comment>
<keyword evidence="3 9" id="KW-0812">Transmembrane</keyword>
<dbReference type="STRING" id="1348612.A0A397IZC0"/>
<dbReference type="GO" id="GO:0046514">
    <property type="term" value="P:ceramide catabolic process"/>
    <property type="evidence" value="ECO:0007669"/>
    <property type="project" value="TreeGrafter"/>
</dbReference>
<dbReference type="EMBL" id="PQFF01000158">
    <property type="protein sequence ID" value="RHZ78020.1"/>
    <property type="molecule type" value="Genomic_DNA"/>
</dbReference>
<evidence type="ECO:0000256" key="7">
    <source>
        <dbReference type="PIRSR" id="PIRSR608901-1"/>
    </source>
</evidence>
<feature type="transmembrane region" description="Helical" evidence="9">
    <location>
        <begin position="87"/>
        <end position="105"/>
    </location>
</feature>
<dbReference type="PANTHER" id="PTHR46187">
    <property type="entry name" value="ALKALINE CERAMIDASE 3"/>
    <property type="match status" value="1"/>
</dbReference>
<evidence type="ECO:0000256" key="1">
    <source>
        <dbReference type="ARBA" id="ARBA00004141"/>
    </source>
</evidence>
<proteinExistence type="inferred from homology"/>
<name>A0A397IZC0_9GLOM</name>
<organism evidence="10 11">
    <name type="scientific">Diversispora epigaea</name>
    <dbReference type="NCBI Taxonomy" id="1348612"/>
    <lineage>
        <taxon>Eukaryota</taxon>
        <taxon>Fungi</taxon>
        <taxon>Fungi incertae sedis</taxon>
        <taxon>Mucoromycota</taxon>
        <taxon>Glomeromycotina</taxon>
        <taxon>Glomeromycetes</taxon>
        <taxon>Diversisporales</taxon>
        <taxon>Diversisporaceae</taxon>
        <taxon>Diversispora</taxon>
    </lineage>
</organism>
<evidence type="ECO:0000313" key="10">
    <source>
        <dbReference type="EMBL" id="RHZ78020.1"/>
    </source>
</evidence>
<protein>
    <recommendedName>
        <fullName evidence="12">Alkaline phytoceramidase</fullName>
    </recommendedName>
</protein>
<keyword evidence="5 9" id="KW-1133">Transmembrane helix</keyword>
<feature type="transmembrane region" description="Helical" evidence="9">
    <location>
        <begin position="112"/>
        <end position="128"/>
    </location>
</feature>
<keyword evidence="11" id="KW-1185">Reference proteome</keyword>
<dbReference type="GO" id="GO:0046513">
    <property type="term" value="P:ceramide biosynthetic process"/>
    <property type="evidence" value="ECO:0007669"/>
    <property type="project" value="TreeGrafter"/>
</dbReference>
<feature type="transmembrane region" description="Helical" evidence="9">
    <location>
        <begin position="148"/>
        <end position="167"/>
    </location>
</feature>
<evidence type="ECO:0000256" key="5">
    <source>
        <dbReference type="ARBA" id="ARBA00022989"/>
    </source>
</evidence>
<accession>A0A397IZC0</accession>
<dbReference type="OrthoDB" id="187171at2759"/>
<evidence type="ECO:0000313" key="11">
    <source>
        <dbReference type="Proteomes" id="UP000266861"/>
    </source>
</evidence>
<evidence type="ECO:0000256" key="6">
    <source>
        <dbReference type="ARBA" id="ARBA00023136"/>
    </source>
</evidence>
<keyword evidence="6 9" id="KW-0472">Membrane</keyword>
<dbReference type="GO" id="GO:0005789">
    <property type="term" value="C:endoplasmic reticulum membrane"/>
    <property type="evidence" value="ECO:0007669"/>
    <property type="project" value="TreeGrafter"/>
</dbReference>
<reference evidence="10 11" key="1">
    <citation type="submission" date="2018-08" db="EMBL/GenBank/DDBJ databases">
        <title>Genome and evolution of the arbuscular mycorrhizal fungus Diversispora epigaea (formerly Glomus versiforme) and its bacterial endosymbionts.</title>
        <authorList>
            <person name="Sun X."/>
            <person name="Fei Z."/>
            <person name="Harrison M."/>
        </authorList>
    </citation>
    <scope>NUCLEOTIDE SEQUENCE [LARGE SCALE GENOMIC DNA]</scope>
    <source>
        <strain evidence="10 11">IT104</strain>
    </source>
</reference>
<dbReference type="Proteomes" id="UP000266861">
    <property type="component" value="Unassembled WGS sequence"/>
</dbReference>
<evidence type="ECO:0000256" key="8">
    <source>
        <dbReference type="PIRSR" id="PIRSR608901-2"/>
    </source>
</evidence>
<dbReference type="GO" id="GO:0016811">
    <property type="term" value="F:hydrolase activity, acting on carbon-nitrogen (but not peptide) bonds, in linear amides"/>
    <property type="evidence" value="ECO:0007669"/>
    <property type="project" value="InterPro"/>
</dbReference>
<keyword evidence="7" id="KW-0106">Calcium</keyword>
<comment type="cofactor">
    <cofactor evidence="8">
        <name>Zn(2+)</name>
        <dbReference type="ChEBI" id="CHEBI:29105"/>
    </cofactor>
</comment>
<comment type="subcellular location">
    <subcellularLocation>
        <location evidence="1">Membrane</location>
        <topology evidence="1">Multi-pass membrane protein</topology>
    </subcellularLocation>
</comment>
<feature type="binding site" evidence="7">
    <location>
        <position position="19"/>
    </location>
    <ligand>
        <name>Ca(2+)</name>
        <dbReference type="ChEBI" id="CHEBI:29108"/>
    </ligand>
</feature>
<evidence type="ECO:0008006" key="12">
    <source>
        <dbReference type="Google" id="ProtNLM"/>
    </source>
</evidence>
<feature type="binding site" evidence="7">
    <location>
        <position position="24"/>
    </location>
    <ligand>
        <name>Ca(2+)</name>
        <dbReference type="ChEBI" id="CHEBI:29108"/>
    </ligand>
</feature>
<evidence type="ECO:0000256" key="3">
    <source>
        <dbReference type="ARBA" id="ARBA00022692"/>
    </source>
</evidence>
<feature type="binding site" evidence="7">
    <location>
        <position position="20"/>
    </location>
    <ligand>
        <name>Ca(2+)</name>
        <dbReference type="ChEBI" id="CHEBI:29108"/>
    </ligand>
</feature>
<feature type="binding site" evidence="7">
    <location>
        <position position="22"/>
    </location>
    <ligand>
        <name>Ca(2+)</name>
        <dbReference type="ChEBI" id="CHEBI:29108"/>
    </ligand>
</feature>
<evidence type="ECO:0000256" key="2">
    <source>
        <dbReference type="ARBA" id="ARBA00009780"/>
    </source>
</evidence>
<feature type="transmembrane region" description="Helical" evidence="9">
    <location>
        <begin position="34"/>
        <end position="52"/>
    </location>
</feature>
<feature type="transmembrane region" description="Helical" evidence="9">
    <location>
        <begin position="64"/>
        <end position="81"/>
    </location>
</feature>